<evidence type="ECO:0000313" key="3">
    <source>
        <dbReference type="EMBL" id="KIM28069.1"/>
    </source>
</evidence>
<evidence type="ECO:0000313" key="4">
    <source>
        <dbReference type="Proteomes" id="UP000054097"/>
    </source>
</evidence>
<feature type="compositionally biased region" description="Polar residues" evidence="1">
    <location>
        <begin position="69"/>
        <end position="90"/>
    </location>
</feature>
<reference evidence="3 4" key="1">
    <citation type="submission" date="2014-04" db="EMBL/GenBank/DDBJ databases">
        <authorList>
            <consortium name="DOE Joint Genome Institute"/>
            <person name="Kuo A."/>
            <person name="Zuccaro A."/>
            <person name="Kohler A."/>
            <person name="Nagy L.G."/>
            <person name="Floudas D."/>
            <person name="Copeland A."/>
            <person name="Barry K.W."/>
            <person name="Cichocki N."/>
            <person name="Veneault-Fourrey C."/>
            <person name="LaButti K."/>
            <person name="Lindquist E.A."/>
            <person name="Lipzen A."/>
            <person name="Lundell T."/>
            <person name="Morin E."/>
            <person name="Murat C."/>
            <person name="Sun H."/>
            <person name="Tunlid A."/>
            <person name="Henrissat B."/>
            <person name="Grigoriev I.V."/>
            <person name="Hibbett D.S."/>
            <person name="Martin F."/>
            <person name="Nordberg H.P."/>
            <person name="Cantor M.N."/>
            <person name="Hua S.X."/>
        </authorList>
    </citation>
    <scope>NUCLEOTIDE SEQUENCE [LARGE SCALE GENOMIC DNA]</scope>
    <source>
        <strain evidence="3 4">MAFF 305830</strain>
    </source>
</reference>
<dbReference type="OrthoDB" id="5584001at2759"/>
<feature type="compositionally biased region" description="Low complexity" evidence="1">
    <location>
        <begin position="153"/>
        <end position="182"/>
    </location>
</feature>
<accession>A0A0C3B7F7</accession>
<evidence type="ECO:0000256" key="1">
    <source>
        <dbReference type="SAM" id="MobiDB-lite"/>
    </source>
</evidence>
<dbReference type="Proteomes" id="UP000054097">
    <property type="component" value="Unassembled WGS sequence"/>
</dbReference>
<keyword evidence="4" id="KW-1185">Reference proteome</keyword>
<dbReference type="PANTHER" id="PTHR31781:SF1">
    <property type="entry name" value="PROTEIN UNC-80 HOMOLOG"/>
    <property type="match status" value="1"/>
</dbReference>
<feature type="region of interest" description="Disordered" evidence="1">
    <location>
        <begin position="2225"/>
        <end position="2248"/>
    </location>
</feature>
<reference evidence="4" key="2">
    <citation type="submission" date="2015-01" db="EMBL/GenBank/DDBJ databases">
        <title>Evolutionary Origins and Diversification of the Mycorrhizal Mutualists.</title>
        <authorList>
            <consortium name="DOE Joint Genome Institute"/>
            <consortium name="Mycorrhizal Genomics Consortium"/>
            <person name="Kohler A."/>
            <person name="Kuo A."/>
            <person name="Nagy L.G."/>
            <person name="Floudas D."/>
            <person name="Copeland A."/>
            <person name="Barry K.W."/>
            <person name="Cichocki N."/>
            <person name="Veneault-Fourrey C."/>
            <person name="LaButti K."/>
            <person name="Lindquist E.A."/>
            <person name="Lipzen A."/>
            <person name="Lundell T."/>
            <person name="Morin E."/>
            <person name="Murat C."/>
            <person name="Riley R."/>
            <person name="Ohm R."/>
            <person name="Sun H."/>
            <person name="Tunlid A."/>
            <person name="Henrissat B."/>
            <person name="Grigoriev I.V."/>
            <person name="Hibbett D.S."/>
            <person name="Martin F."/>
        </authorList>
    </citation>
    <scope>NUCLEOTIDE SEQUENCE [LARGE SCALE GENOMIC DNA]</scope>
    <source>
        <strain evidence="4">MAFF 305830</strain>
    </source>
</reference>
<dbReference type="GO" id="GO:0055080">
    <property type="term" value="P:monoatomic cation homeostasis"/>
    <property type="evidence" value="ECO:0007669"/>
    <property type="project" value="TreeGrafter"/>
</dbReference>
<feature type="compositionally biased region" description="Low complexity" evidence="1">
    <location>
        <begin position="260"/>
        <end position="273"/>
    </location>
</feature>
<feature type="compositionally biased region" description="Polar residues" evidence="1">
    <location>
        <begin position="1906"/>
        <end position="1916"/>
    </location>
</feature>
<dbReference type="PANTHER" id="PTHR31781">
    <property type="entry name" value="UNC80"/>
    <property type="match status" value="1"/>
</dbReference>
<feature type="compositionally biased region" description="Basic and acidic residues" evidence="1">
    <location>
        <begin position="1890"/>
        <end position="1902"/>
    </location>
</feature>
<dbReference type="GO" id="GO:0005261">
    <property type="term" value="F:monoatomic cation channel activity"/>
    <property type="evidence" value="ECO:0007669"/>
    <property type="project" value="TreeGrafter"/>
</dbReference>
<feature type="compositionally biased region" description="Pro residues" evidence="1">
    <location>
        <begin position="234"/>
        <end position="247"/>
    </location>
</feature>
<name>A0A0C3B7F7_SERVB</name>
<feature type="compositionally biased region" description="Low complexity" evidence="1">
    <location>
        <begin position="25"/>
        <end position="34"/>
    </location>
</feature>
<feature type="region of interest" description="Disordered" evidence="1">
    <location>
        <begin position="1"/>
        <end position="307"/>
    </location>
</feature>
<feature type="region of interest" description="Disordered" evidence="1">
    <location>
        <begin position="2145"/>
        <end position="2166"/>
    </location>
</feature>
<feature type="region of interest" description="Disordered" evidence="1">
    <location>
        <begin position="1342"/>
        <end position="1363"/>
    </location>
</feature>
<dbReference type="GO" id="GO:0034703">
    <property type="term" value="C:cation channel complex"/>
    <property type="evidence" value="ECO:0007669"/>
    <property type="project" value="TreeGrafter"/>
</dbReference>
<feature type="compositionally biased region" description="Basic and acidic residues" evidence="1">
    <location>
        <begin position="91"/>
        <end position="100"/>
    </location>
</feature>
<dbReference type="HOGENOM" id="CLU_001075_0_0_1"/>
<feature type="compositionally biased region" description="Polar residues" evidence="1">
    <location>
        <begin position="183"/>
        <end position="224"/>
    </location>
</feature>
<protein>
    <recommendedName>
        <fullName evidence="2">Protein UNC80 C-terminal domain-containing protein</fullName>
    </recommendedName>
</protein>
<feature type="compositionally biased region" description="Low complexity" evidence="1">
    <location>
        <begin position="2235"/>
        <end position="2247"/>
    </location>
</feature>
<evidence type="ECO:0000259" key="2">
    <source>
        <dbReference type="Pfam" id="PF20262"/>
    </source>
</evidence>
<proteinExistence type="predicted"/>
<feature type="compositionally biased region" description="Basic and acidic residues" evidence="1">
    <location>
        <begin position="139"/>
        <end position="150"/>
    </location>
</feature>
<organism evidence="3 4">
    <name type="scientific">Serendipita vermifera MAFF 305830</name>
    <dbReference type="NCBI Taxonomy" id="933852"/>
    <lineage>
        <taxon>Eukaryota</taxon>
        <taxon>Fungi</taxon>
        <taxon>Dikarya</taxon>
        <taxon>Basidiomycota</taxon>
        <taxon>Agaricomycotina</taxon>
        <taxon>Agaricomycetes</taxon>
        <taxon>Sebacinales</taxon>
        <taxon>Serendipitaceae</taxon>
        <taxon>Serendipita</taxon>
    </lineage>
</organism>
<dbReference type="STRING" id="933852.A0A0C3B7F7"/>
<sequence length="2495" mass="272888">MSYSQPLRRPQGARQRTQDRERQSSSHQSGSEASYRVTEDGFISSDQPEDGTSLSRTRRRVPAPLRSDTGASNVSISNRSGTNQYQSSQEHFVESPRSEHPPTNTSNPNIARHEPRSRPSLGVDAPHLYSSPALSMASLRRESEADDSRGYHPNNSSDSSRLPSLQSRSATSMPSSSSRQTSIATPPNIESRNDGTITRQQSTFQDSTPESDDASSSRSHTLSKWATIRRAIQTPPPPPVPPLPPGTAPSGQPGLRVTPAASSVSSSSAYGSATGFSIPRPGSAMSSLSDAALAPPPSTVSSSSSNLTANSRSARAVMNFRNAVDQARTGVAGMGSGLGGIGMGGLSALGGFPGRVPGAANAALQRQMAEDDSPFARELLQTCWVARFGTPPGGRPGHSTGLSTIGSAAAAGFLRPMRGAASEGGSAVSSAGNSGTSTPAVALSDVFQATERIGSLESLQHLVTNQASFQASQNQRNVAVPYFPHQGIVLSTILLPFLGTPGSDERHKRDAEKQQWIAVEIYELFTKAWPTCKRTQEEVNRLLWCSHAAAQESTNTTVRLRLLQSLDLALSTIRKNASSVRTAVSDNATSTKIPTSFSSSRNLERLAHSLFLIYPHVYGRESEATLRTLRNVTTRLYKASDTGLIGELELKEIEVDFGARGVSGETGDDYRPVILTSAAIDLLATGSESSRKWYLLNFIEDHWPLASPWRPTPLREQVERRKLLSFLKASLSLLRSFAQSSESGSAGRVGTKTFEILETRLMPEMRWLRDDLSQELRGILITTVLELLYIDDTTERARYLIEQWLGGDSHWKEGVETEVRRLILEDDQKDVTRCILAMRHAWPATTGEFPSSLLIKSIFERLTNQDPTQSSTNYEDILKSLASDFPQKFYAPLFACARSPNRTTVSKELRTLSAVSRAYPGFWVANAEMMCIALMSEPGSASAQVKGKQSTKEPRKWGKARLGQSVLFLELIAHARKLRKDRKEDNSTPAPALLAAINFFVGLETRIAVFLEAKELTLLAPLSTRLLIASLLMEIRLLSRSLKPASWLTKIVEWGCTSHPGAIIAGLKDPFSDLAATQAWTPVTDEVVAEVDDAIDSIRALYSSSWLETMNTPRNRSQGLPGELNRKSGTLVKSSELEQNLEVLASLPSSSIAIFQLLVAVSGILLPEHYTMLGPILWNNYLDSADENSLGPVAFLLMQSAEKDSSESVSRTIGNDLTGNSAFLKLRAIDRLTKLFSWRFQILTQPVITDRAHRRPFKSGRPPLSFVPTDIGSQVFVPDRVEEAEKLQFASTLPPEIRRRLIDLGWDKDATKEEKRPIQDMAPLSVVPSDRLAAIESMSLSSADPTNKGLLRRKSSSGSAQSGKRRPIFVASIAAHMPSVLQLTMSTDPELANVARPFILEVLRDDPGLFARPIMEQLSDFRDISTSVASLEKALRLQKILPSAFSHLVFNHLAGLLKTLTRDIKIPTAPMIYAYSLPSIALSTSRVSGISIRELKKAKLDSMLLPSGSLWFSDQMLPGPMFPRSLPASIDPSQPLPPALVAITMVRTAQNMMLTTLLKRDPKEVHMVRKTLTNFTLPSLEKQDQVDKRPDLVDYLPRDAAIPRNEPNSEQKNLYLISIALSRSHLLLVAQIFRCLSRQTTDYQEISQLLDGVNRILLRHGNDLGVVSHAMIDYMLAMTRFRRLFSSNSGFMLIMPAVWKTYCEAQSGNKAIRGVVEYATNRFHAMHPEAFVFQAVDVASAMLSHATIKAKEELAANVTSLFISLSGASRGEMNAGGIQNLTKMYEREAVLISLNDAPELIVDSLHRGESMSSVVDQFEGRPFPLENLARLCLTVIADDPFILRAERFLALFRYLVPSLYHNSMTARSFVGNGIEALGTAVFSKAGAPRPDQRSKTEDDAPRPKPAQTSSGPASTQSMFSKANAASNFNAMKQEYLHLIVAFTKAGGQLPIDVIRRALSLLQAVLRDSAGSTVQGVSLFLQELTESSLLREAKPPPKLAVALLSDILPLIYSHGYAIDFSGVFNVVTQLCKDEHLVEDPSFIKLVAGFSGAGLDALEVAAANNTLRGVQFKESFVSLIVMTIQIPSMNPLAQLAGRTPSAGLLLSFILPICLQIPRTSTIRNGANSLRRAWVQLLGFALLAFQKDDTQRPPPNASSGLERSNSLPQGLQNSPRGIVSGLLFALQVIKAIIVRGGEDIALVLPDVWQRVASVVKEGFGDGNGVFSLTRPADRDDPSSPFSTSSRPTTPNEYVIESSENALRVTDYGMWSILEMLCFFRTPLNLQLRLWLQEKLLQLESRIEATGGLSNRGSFVRDNRRLSFSPFTKTRRRSGLISATASPDASPAFRPSRDVGGLPTFSLGSPNTISTFDRFPQASPPVDGTVPRIRHLGPDFQTAKLQRPVRGASSASGGTNPLRAASKLITISRPKLVKESHRRVEAVRIFWGYETFVSPGDDMSAFEAWTSTMALRKIAEECQELAKEFHDVVKLDSDEGDMA</sequence>
<gene>
    <name evidence="3" type="ORF">M408DRAFT_147787</name>
</gene>
<feature type="domain" description="Protein UNC80 C-terminal" evidence="2">
    <location>
        <begin position="1626"/>
        <end position="1758"/>
    </location>
</feature>
<feature type="region of interest" description="Disordered" evidence="1">
    <location>
        <begin position="1885"/>
        <end position="1917"/>
    </location>
</feature>
<dbReference type="InterPro" id="IPR046460">
    <property type="entry name" value="UNC80_C"/>
</dbReference>
<dbReference type="EMBL" id="KN824295">
    <property type="protein sequence ID" value="KIM28069.1"/>
    <property type="molecule type" value="Genomic_DNA"/>
</dbReference>
<dbReference type="Pfam" id="PF20262">
    <property type="entry name" value="UNC80_C"/>
    <property type="match status" value="1"/>
</dbReference>
<feature type="compositionally biased region" description="Polar residues" evidence="1">
    <location>
        <begin position="44"/>
        <end position="55"/>
    </location>
</feature>
<feature type="compositionally biased region" description="Low complexity" evidence="1">
    <location>
        <begin position="283"/>
        <end position="307"/>
    </location>
</feature>
<feature type="compositionally biased region" description="Polar residues" evidence="1">
    <location>
        <begin position="2154"/>
        <end position="2166"/>
    </location>
</feature>